<gene>
    <name evidence="1" type="ORF">BACOVA_03418</name>
</gene>
<dbReference type="Proteomes" id="UP000005475">
    <property type="component" value="Unassembled WGS sequence"/>
</dbReference>
<accession>A0AAN3A7Q9</accession>
<name>A0AAN3A7Q9_BACO1</name>
<dbReference type="EMBL" id="AAXF02000051">
    <property type="protein sequence ID" value="EDO10785.1"/>
    <property type="molecule type" value="Genomic_DNA"/>
</dbReference>
<evidence type="ECO:0000313" key="1">
    <source>
        <dbReference type="EMBL" id="EDO10785.1"/>
    </source>
</evidence>
<protein>
    <submittedName>
        <fullName evidence="1">Uncharacterized protein</fullName>
    </submittedName>
</protein>
<evidence type="ECO:0000313" key="2">
    <source>
        <dbReference type="Proteomes" id="UP000005475"/>
    </source>
</evidence>
<comment type="caution">
    <text evidence="1">The sequence shown here is derived from an EMBL/GenBank/DDBJ whole genome shotgun (WGS) entry which is preliminary data.</text>
</comment>
<sequence>MIFVFSIIIVFLLTGYIIYYLKANYLKCSLLSSTSQK</sequence>
<organism evidence="1 2">
    <name type="scientific">Bacteroides ovatus (strain ATCC 8483 / DSM 1896 / JCM 5824 / BCRC 10623 / CCUG 4943 / NCTC 11153)</name>
    <dbReference type="NCBI Taxonomy" id="411476"/>
    <lineage>
        <taxon>Bacteria</taxon>
        <taxon>Pseudomonadati</taxon>
        <taxon>Bacteroidota</taxon>
        <taxon>Bacteroidia</taxon>
        <taxon>Bacteroidales</taxon>
        <taxon>Bacteroidaceae</taxon>
        <taxon>Bacteroides</taxon>
    </lineage>
</organism>
<reference evidence="2" key="2">
    <citation type="submission" date="2007-04" db="EMBL/GenBank/DDBJ databases">
        <title>Draft genome sequence of Bacteroides ovatus (ATCC 8483).</title>
        <authorList>
            <person name="Sudarsanam P."/>
            <person name="Ley R."/>
            <person name="Guruge J."/>
            <person name="Turnbaugh P.J."/>
            <person name="Mahowald M."/>
            <person name="Liep D."/>
            <person name="Gordon J."/>
        </authorList>
    </citation>
    <scope>NUCLEOTIDE SEQUENCE [LARGE SCALE GENOMIC DNA]</scope>
    <source>
        <strain evidence="2">ATCC 8483 / DSM 1896 / JCM 5824 / BCRC 10623 / CCUG 4943 / NCTC 11153</strain>
    </source>
</reference>
<reference evidence="1 2" key="1">
    <citation type="submission" date="2007-03" db="EMBL/GenBank/DDBJ databases">
        <authorList>
            <person name="Fulton L."/>
            <person name="Clifton S."/>
            <person name="Fulton B."/>
            <person name="Xu J."/>
            <person name="Minx P."/>
            <person name="Pepin K.H."/>
            <person name="Johnson M."/>
            <person name="Thiruvilangam P."/>
            <person name="Bhonagiri V."/>
            <person name="Nash W.E."/>
            <person name="Mardis E.R."/>
            <person name="Wilson R.K."/>
        </authorList>
    </citation>
    <scope>NUCLEOTIDE SEQUENCE [LARGE SCALE GENOMIC DNA]</scope>
    <source>
        <strain evidence="2">ATCC 8483 / DSM 1896 / JCM 5824 / BCRC 10623 / CCUG 4943 / NCTC 11153</strain>
    </source>
</reference>
<proteinExistence type="predicted"/>
<dbReference type="AlphaFoldDB" id="A0AAN3A7Q9"/>